<sequence>MEDIATIKLNHMCTSRGDNFTNALQENYLRMYDITCGNELITISIALEEMHRRYPELAADLEIDSLQVNYSVVHNILANKIYADIHGGGDYPHGLSRHVTDPLYTFNGLPYSVTEVEVLRKYTNGTDVLFKTNKTGYINDISQINAIKGANFSVMDLVVKDGEVWIIRDDFSHVRYIGHGVPIGGDVEKQAKTDILFKELLLIGWYEEPVYPVELC</sequence>
<name>A0A7J9NVE3_METMI</name>
<gene>
    <name evidence="1" type="ORF">HNP86_001798</name>
</gene>
<dbReference type="AlphaFoldDB" id="A0A7J9NVE3"/>
<dbReference type="EMBL" id="JACDUH010000003">
    <property type="protein sequence ID" value="MBA2851639.1"/>
    <property type="molecule type" value="Genomic_DNA"/>
</dbReference>
<evidence type="ECO:0000313" key="1">
    <source>
        <dbReference type="EMBL" id="MBA2851639.1"/>
    </source>
</evidence>
<evidence type="ECO:0000313" key="2">
    <source>
        <dbReference type="Proteomes" id="UP000564425"/>
    </source>
</evidence>
<reference evidence="1 2" key="1">
    <citation type="submission" date="2020-07" db="EMBL/GenBank/DDBJ databases">
        <title>Genomic Encyclopedia of Type Strains, Phase IV (KMG-V): Genome sequencing to study the core and pangenomes of soil and plant-associated prokaryotes.</title>
        <authorList>
            <person name="Whitman W."/>
        </authorList>
    </citation>
    <scope>NUCLEOTIDE SEQUENCE [LARGE SCALE GENOMIC DNA]</scope>
    <source>
        <strain evidence="1 2">A1</strain>
    </source>
</reference>
<comment type="caution">
    <text evidence="1">The sequence shown here is derived from an EMBL/GenBank/DDBJ whole genome shotgun (WGS) entry which is preliminary data.</text>
</comment>
<protein>
    <submittedName>
        <fullName evidence="1">Uncharacterized protein</fullName>
    </submittedName>
</protein>
<organism evidence="1 2">
    <name type="scientific">Methanococcus maripaludis</name>
    <name type="common">Methanococcus deltae</name>
    <dbReference type="NCBI Taxonomy" id="39152"/>
    <lineage>
        <taxon>Archaea</taxon>
        <taxon>Methanobacteriati</taxon>
        <taxon>Methanobacteriota</taxon>
        <taxon>Methanomada group</taxon>
        <taxon>Methanococci</taxon>
        <taxon>Methanococcales</taxon>
        <taxon>Methanococcaceae</taxon>
        <taxon>Methanococcus</taxon>
    </lineage>
</organism>
<proteinExistence type="predicted"/>
<accession>A0A7J9NVE3</accession>
<dbReference type="RefSeq" id="WP_181501465.1">
    <property type="nucleotide sequence ID" value="NZ_JACDUH010000003.1"/>
</dbReference>
<dbReference type="Proteomes" id="UP000564425">
    <property type="component" value="Unassembled WGS sequence"/>
</dbReference>